<sequence length="116" mass="12178">MAAIVTAVETSSPGITAAYATIDRSGTSRYLRLIVSVSGEQVTAEVGKAALTAVYPLFPADLDRIKLTFSTEGSDAALVIETAMRDLGFPAEDVISDGRVALVERPWLEGFAGSGR</sequence>
<comment type="caution">
    <text evidence="1">The sequence shown here is derived from an EMBL/GenBank/DDBJ whole genome shotgun (WGS) entry which is preliminary data.</text>
</comment>
<dbReference type="EMBL" id="SOFG01000026">
    <property type="protein sequence ID" value="TFB83202.1"/>
    <property type="molecule type" value="Genomic_DNA"/>
</dbReference>
<name>A0ABY2I790_9MICO</name>
<evidence type="ECO:0000313" key="1">
    <source>
        <dbReference type="EMBL" id="TFB83202.1"/>
    </source>
</evidence>
<organism evidence="1 2">
    <name type="scientific">Cryobacterium algoricola</name>
    <dbReference type="NCBI Taxonomy" id="1259183"/>
    <lineage>
        <taxon>Bacteria</taxon>
        <taxon>Bacillati</taxon>
        <taxon>Actinomycetota</taxon>
        <taxon>Actinomycetes</taxon>
        <taxon>Micrococcales</taxon>
        <taxon>Microbacteriaceae</taxon>
        <taxon>Cryobacterium</taxon>
    </lineage>
</organism>
<reference evidence="1 2" key="1">
    <citation type="submission" date="2019-03" db="EMBL/GenBank/DDBJ databases">
        <title>Genomics of glacier-inhabiting Cryobacterium strains.</title>
        <authorList>
            <person name="Liu Q."/>
            <person name="Xin Y.-H."/>
        </authorList>
    </citation>
    <scope>NUCLEOTIDE SEQUENCE [LARGE SCALE GENOMIC DNA]</scope>
    <source>
        <strain evidence="1 2">MDB2-B</strain>
    </source>
</reference>
<protein>
    <submittedName>
        <fullName evidence="1">Uncharacterized protein</fullName>
    </submittedName>
</protein>
<dbReference type="Proteomes" id="UP000297608">
    <property type="component" value="Unassembled WGS sequence"/>
</dbReference>
<accession>A0ABY2I790</accession>
<gene>
    <name evidence="1" type="ORF">E3O44_18700</name>
</gene>
<evidence type="ECO:0000313" key="2">
    <source>
        <dbReference type="Proteomes" id="UP000297608"/>
    </source>
</evidence>
<proteinExistence type="predicted"/>
<dbReference type="RefSeq" id="WP_134536653.1">
    <property type="nucleotide sequence ID" value="NZ_SOFG01000026.1"/>
</dbReference>
<keyword evidence="2" id="KW-1185">Reference proteome</keyword>